<organism evidence="4 5">
    <name type="scientific">Devosia nanyangense</name>
    <dbReference type="NCBI Taxonomy" id="1228055"/>
    <lineage>
        <taxon>Bacteria</taxon>
        <taxon>Pseudomonadati</taxon>
        <taxon>Pseudomonadota</taxon>
        <taxon>Alphaproteobacteria</taxon>
        <taxon>Hyphomicrobiales</taxon>
        <taxon>Devosiaceae</taxon>
        <taxon>Devosia</taxon>
    </lineage>
</organism>
<dbReference type="InterPro" id="IPR000683">
    <property type="entry name" value="Gfo/Idh/MocA-like_OxRdtase_N"/>
</dbReference>
<gene>
    <name evidence="4" type="ORF">HY834_11930</name>
</gene>
<keyword evidence="1" id="KW-0560">Oxidoreductase</keyword>
<dbReference type="SUPFAM" id="SSF55347">
    <property type="entry name" value="Glyceraldehyde-3-phosphate dehydrogenase-like, C-terminal domain"/>
    <property type="match status" value="1"/>
</dbReference>
<dbReference type="Gene3D" id="3.40.50.720">
    <property type="entry name" value="NAD(P)-binding Rossmann-like Domain"/>
    <property type="match status" value="1"/>
</dbReference>
<feature type="domain" description="GFO/IDH/MocA-like oxidoreductase" evidence="3">
    <location>
        <begin position="129"/>
        <end position="249"/>
    </location>
</feature>
<feature type="domain" description="Gfo/Idh/MocA-like oxidoreductase N-terminal" evidence="2">
    <location>
        <begin position="1"/>
        <end position="120"/>
    </location>
</feature>
<dbReference type="AlphaFoldDB" id="A0A933L504"/>
<name>A0A933L504_9HYPH</name>
<comment type="caution">
    <text evidence="4">The sequence shown here is derived from an EMBL/GenBank/DDBJ whole genome shotgun (WGS) entry which is preliminary data.</text>
</comment>
<dbReference type="Gene3D" id="3.30.360.10">
    <property type="entry name" value="Dihydrodipicolinate Reductase, domain 2"/>
    <property type="match status" value="1"/>
</dbReference>
<evidence type="ECO:0000259" key="3">
    <source>
        <dbReference type="Pfam" id="PF22725"/>
    </source>
</evidence>
<dbReference type="InterPro" id="IPR036291">
    <property type="entry name" value="NAD(P)-bd_dom_sf"/>
</dbReference>
<dbReference type="Pfam" id="PF22725">
    <property type="entry name" value="GFO_IDH_MocA_C3"/>
    <property type="match status" value="1"/>
</dbReference>
<dbReference type="InterPro" id="IPR050463">
    <property type="entry name" value="Gfo/Idh/MocA_oxidrdct_glycsds"/>
</dbReference>
<dbReference type="InterPro" id="IPR055170">
    <property type="entry name" value="GFO_IDH_MocA-like_dom"/>
</dbReference>
<dbReference type="EMBL" id="JACRAF010000031">
    <property type="protein sequence ID" value="MBI4922450.1"/>
    <property type="molecule type" value="Genomic_DNA"/>
</dbReference>
<dbReference type="SUPFAM" id="SSF51735">
    <property type="entry name" value="NAD(P)-binding Rossmann-fold domains"/>
    <property type="match status" value="1"/>
</dbReference>
<dbReference type="GO" id="GO:0016491">
    <property type="term" value="F:oxidoreductase activity"/>
    <property type="evidence" value="ECO:0007669"/>
    <property type="project" value="UniProtKB-KW"/>
</dbReference>
<accession>A0A933L504</accession>
<proteinExistence type="predicted"/>
<evidence type="ECO:0000259" key="2">
    <source>
        <dbReference type="Pfam" id="PF01408"/>
    </source>
</evidence>
<dbReference type="PANTHER" id="PTHR43818">
    <property type="entry name" value="BCDNA.GH03377"/>
    <property type="match status" value="1"/>
</dbReference>
<sequence>MRVAVIGCGFQGRIHVEAFRRLAGVDVVAVADTDPQRLASVAGDFGVPGRFADYRALLAAGPYDLVSICTMAVHHAAMTIAAFAAGAHVLCEKPLALNVAEGEAMVDAARAAGRVLAVGYNMRFTPNARAISQFIASGRFGAPVFTRAWAKASQIPWWGEHYRKEVSGGGALASTAVHFLDLALYFAGFPEPLTASASATRLFPRKRGGTAPDSLAASRFTAEDLIGAHVRFAGGYWLSLEGSWIDNRPGVEGVPSWDYSLDAIGEQAQVSFDPLTIRGEAPGGEIVDLLPAGTSSDVSFPPSVAALIADVVDAVRNARPPLVTGEQALVVQRIVDAIYRSAELGREVTIARP</sequence>
<dbReference type="GO" id="GO:0000166">
    <property type="term" value="F:nucleotide binding"/>
    <property type="evidence" value="ECO:0007669"/>
    <property type="project" value="InterPro"/>
</dbReference>
<reference evidence="4" key="1">
    <citation type="submission" date="2020-07" db="EMBL/GenBank/DDBJ databases">
        <title>Huge and variable diversity of episymbiotic CPR bacteria and DPANN archaea in groundwater ecosystems.</title>
        <authorList>
            <person name="He C.Y."/>
            <person name="Keren R."/>
            <person name="Whittaker M."/>
            <person name="Farag I.F."/>
            <person name="Doudna J."/>
            <person name="Cate J.H.D."/>
            <person name="Banfield J.F."/>
        </authorList>
    </citation>
    <scope>NUCLEOTIDE SEQUENCE</scope>
    <source>
        <strain evidence="4">NC_groundwater_1586_Pr3_B-0.1um_66_15</strain>
    </source>
</reference>
<dbReference type="Pfam" id="PF01408">
    <property type="entry name" value="GFO_IDH_MocA"/>
    <property type="match status" value="1"/>
</dbReference>
<dbReference type="PANTHER" id="PTHR43818:SF11">
    <property type="entry name" value="BCDNA.GH03377"/>
    <property type="match status" value="1"/>
</dbReference>
<evidence type="ECO:0000256" key="1">
    <source>
        <dbReference type="ARBA" id="ARBA00023002"/>
    </source>
</evidence>
<evidence type="ECO:0000313" key="4">
    <source>
        <dbReference type="EMBL" id="MBI4922450.1"/>
    </source>
</evidence>
<protein>
    <submittedName>
        <fullName evidence="4">Gfo/Idh/MocA family oxidoreductase</fullName>
    </submittedName>
</protein>
<dbReference type="Proteomes" id="UP000782610">
    <property type="component" value="Unassembled WGS sequence"/>
</dbReference>
<evidence type="ECO:0000313" key="5">
    <source>
        <dbReference type="Proteomes" id="UP000782610"/>
    </source>
</evidence>